<accession>A0A3R8J9K2</accession>
<evidence type="ECO:0008006" key="3">
    <source>
        <dbReference type="Google" id="ProtNLM"/>
    </source>
</evidence>
<name>A0A3R8J9K2_9LACO</name>
<dbReference type="OrthoDB" id="5769863at2"/>
<dbReference type="SUPFAM" id="SSF55331">
    <property type="entry name" value="Tautomerase/MIF"/>
    <property type="match status" value="1"/>
</dbReference>
<keyword evidence="2" id="KW-1185">Reference proteome</keyword>
<dbReference type="Gene3D" id="3.30.429.10">
    <property type="entry name" value="Macrophage Migration Inhibitory Factor"/>
    <property type="match status" value="1"/>
</dbReference>
<dbReference type="AlphaFoldDB" id="A0A3R8J9K2"/>
<dbReference type="EMBL" id="QWZQ01000004">
    <property type="protein sequence ID" value="RRK11459.1"/>
    <property type="molecule type" value="Genomic_DNA"/>
</dbReference>
<evidence type="ECO:0000313" key="1">
    <source>
        <dbReference type="EMBL" id="RRK11459.1"/>
    </source>
</evidence>
<evidence type="ECO:0000313" key="2">
    <source>
        <dbReference type="Proteomes" id="UP000283633"/>
    </source>
</evidence>
<reference evidence="1 2" key="1">
    <citation type="submission" date="2018-08" db="EMBL/GenBank/DDBJ databases">
        <title>Genome Lactobacillus garii FI11369.</title>
        <authorList>
            <person name="Diaz M."/>
            <person name="Narbad A."/>
        </authorList>
    </citation>
    <scope>NUCLEOTIDE SEQUENCE [LARGE SCALE GENOMIC DNA]</scope>
    <source>
        <strain evidence="1 2">FI11369</strain>
    </source>
</reference>
<organism evidence="1 2">
    <name type="scientific">Lactiplantibacillus garii</name>
    <dbReference type="NCBI Taxonomy" id="2306423"/>
    <lineage>
        <taxon>Bacteria</taxon>
        <taxon>Bacillati</taxon>
        <taxon>Bacillota</taxon>
        <taxon>Bacilli</taxon>
        <taxon>Lactobacillales</taxon>
        <taxon>Lactobacillaceae</taxon>
        <taxon>Lactiplantibacillus</taxon>
    </lineage>
</organism>
<dbReference type="InterPro" id="IPR014347">
    <property type="entry name" value="Tautomerase/MIF_sf"/>
</dbReference>
<protein>
    <recommendedName>
        <fullName evidence="3">Tautomerase</fullName>
    </recommendedName>
</protein>
<gene>
    <name evidence="1" type="ORF">D1831_01845</name>
</gene>
<sequence length="131" mass="14847">MPFMMVKVNQKISKQQRTQLKAGLGRAISFVPGKSEDVLMVGIEDQYDLYLRGDDREVLAYVSVAIYGTPNHEGYVELNLAMTKLFYQVLHIQPENLFIDYEDIKVWGTSGYFIDEQGVHVPDELGGAQTD</sequence>
<comment type="caution">
    <text evidence="1">The sequence shown here is derived from an EMBL/GenBank/DDBJ whole genome shotgun (WGS) entry which is preliminary data.</text>
</comment>
<dbReference type="Proteomes" id="UP000283633">
    <property type="component" value="Unassembled WGS sequence"/>
</dbReference>
<proteinExistence type="predicted"/>
<dbReference type="RefSeq" id="WP_125071090.1">
    <property type="nucleotide sequence ID" value="NZ_QWZQ01000004.1"/>
</dbReference>